<evidence type="ECO:0000313" key="5">
    <source>
        <dbReference type="EMBL" id="CAB4575815.1"/>
    </source>
</evidence>
<dbReference type="EMBL" id="CAEZTY010000003">
    <property type="protein sequence ID" value="CAB4575815.1"/>
    <property type="molecule type" value="Genomic_DNA"/>
</dbReference>
<dbReference type="EMBL" id="CAFAAD010000005">
    <property type="protein sequence ID" value="CAB4781441.1"/>
    <property type="molecule type" value="Genomic_DNA"/>
</dbReference>
<evidence type="ECO:0000313" key="10">
    <source>
        <dbReference type="EMBL" id="CAB4943308.1"/>
    </source>
</evidence>
<evidence type="ECO:0000313" key="11">
    <source>
        <dbReference type="EMBL" id="CAB4984542.1"/>
    </source>
</evidence>
<gene>
    <name evidence="5" type="ORF">UFOPK1762_00166</name>
    <name evidence="6" type="ORF">UFOPK1906_00419</name>
    <name evidence="7" type="ORF">UFOPK2624_00923</name>
    <name evidence="8" type="ORF">UFOPK2969_00117</name>
    <name evidence="9" type="ORF">UFOPK3010_01535</name>
    <name evidence="3" type="ORF">UFOPK3331_00149</name>
    <name evidence="10" type="ORF">UFOPK3785_00347</name>
    <name evidence="11" type="ORF">UFOPK3927_00919</name>
    <name evidence="4" type="ORF">UFOPK4201_00708</name>
    <name evidence="12" type="ORF">UFOPK4371_00554</name>
</gene>
<dbReference type="EMBL" id="CAFAAM010000268">
    <property type="protein sequence ID" value="CAB4817195.1"/>
    <property type="molecule type" value="Genomic_DNA"/>
</dbReference>
<evidence type="ECO:0000259" key="2">
    <source>
        <dbReference type="Pfam" id="PF01370"/>
    </source>
</evidence>
<feature type="domain" description="NAD-dependent epimerase/dehydratase" evidence="2">
    <location>
        <begin position="7"/>
        <end position="181"/>
    </location>
</feature>
<protein>
    <submittedName>
        <fullName evidence="4">Unannotated protein</fullName>
    </submittedName>
</protein>
<dbReference type="EMBL" id="CAESAL010000003">
    <property type="protein sequence ID" value="CAB4330675.1"/>
    <property type="molecule type" value="Genomic_DNA"/>
</dbReference>
<sequence length="308" mass="33100">MLSDEKILITGPAGQIAFPMARDLAKDNEVWGIARFGDPATRKQVEDVGVKTLAVDLADPDFSELPTDFTYVLHLAVVQVAGLDYDFAIRANAEGTGLLLHHCRNAKAALVMSTHSVYKPPADGDPWHVFKETDALGDVNAAHAPSYSMSKISQEAVARTCARLFDLPVTIARMNASYGPDGTGGLPIMQMDALMAGNAVTTRWDPCMYMPIHTDDITSQAEALLDGASSTEATIVNWAGDEPASVQEWCAYIGELAGIDPIVNSVPAEGTLRGSVTDNTKRAALTGPCKVNWRDGIRDAFEKRHGTK</sequence>
<dbReference type="EMBL" id="CAEUNJ010000023">
    <property type="protein sequence ID" value="CAB4371249.1"/>
    <property type="molecule type" value="Genomic_DNA"/>
</dbReference>
<evidence type="ECO:0000313" key="4">
    <source>
        <dbReference type="EMBL" id="CAB4371249.1"/>
    </source>
</evidence>
<organism evidence="4">
    <name type="scientific">freshwater metagenome</name>
    <dbReference type="NCBI Taxonomy" id="449393"/>
    <lineage>
        <taxon>unclassified sequences</taxon>
        <taxon>metagenomes</taxon>
        <taxon>ecological metagenomes</taxon>
    </lineage>
</organism>
<dbReference type="Pfam" id="PF01370">
    <property type="entry name" value="Epimerase"/>
    <property type="match status" value="1"/>
</dbReference>
<dbReference type="EMBL" id="CAFBOK010000094">
    <property type="protein sequence ID" value="CAB4984542.1"/>
    <property type="molecule type" value="Genomic_DNA"/>
</dbReference>
<evidence type="ECO:0000313" key="6">
    <source>
        <dbReference type="EMBL" id="CAB4616584.1"/>
    </source>
</evidence>
<evidence type="ECO:0000313" key="8">
    <source>
        <dbReference type="EMBL" id="CAB4781441.1"/>
    </source>
</evidence>
<dbReference type="EMBL" id="CAFBRD010000020">
    <property type="protein sequence ID" value="CAB5075690.1"/>
    <property type="molecule type" value="Genomic_DNA"/>
</dbReference>
<dbReference type="PANTHER" id="PTHR43000">
    <property type="entry name" value="DTDP-D-GLUCOSE 4,6-DEHYDRATASE-RELATED"/>
    <property type="match status" value="1"/>
</dbReference>
<proteinExistence type="inferred from homology"/>
<reference evidence="4" key="1">
    <citation type="submission" date="2020-05" db="EMBL/GenBank/DDBJ databases">
        <authorList>
            <person name="Chiriac C."/>
            <person name="Salcher M."/>
            <person name="Ghai R."/>
            <person name="Kavagutti S V."/>
        </authorList>
    </citation>
    <scope>NUCLEOTIDE SEQUENCE</scope>
</reference>
<dbReference type="EMBL" id="CAEZXY010000034">
    <property type="protein sequence ID" value="CAB4707901.1"/>
    <property type="molecule type" value="Genomic_DNA"/>
</dbReference>
<dbReference type="InterPro" id="IPR001509">
    <property type="entry name" value="Epimerase_deHydtase"/>
</dbReference>
<evidence type="ECO:0000313" key="9">
    <source>
        <dbReference type="EMBL" id="CAB4817195.1"/>
    </source>
</evidence>
<comment type="similarity">
    <text evidence="1">Belongs to the NAD(P)-dependent epimerase/dehydratase family.</text>
</comment>
<dbReference type="SUPFAM" id="SSF51735">
    <property type="entry name" value="NAD(P)-binding Rossmann-fold domains"/>
    <property type="match status" value="1"/>
</dbReference>
<dbReference type="AlphaFoldDB" id="A0A6J6ALU3"/>
<accession>A0A6J6ALU3</accession>
<dbReference type="Gene3D" id="3.40.50.720">
    <property type="entry name" value="NAD(P)-binding Rossmann-like Domain"/>
    <property type="match status" value="1"/>
</dbReference>
<dbReference type="EMBL" id="CAEZVC010000015">
    <property type="protein sequence ID" value="CAB4616584.1"/>
    <property type="molecule type" value="Genomic_DNA"/>
</dbReference>
<evidence type="ECO:0000313" key="3">
    <source>
        <dbReference type="EMBL" id="CAB4330675.1"/>
    </source>
</evidence>
<evidence type="ECO:0000256" key="1">
    <source>
        <dbReference type="ARBA" id="ARBA00007637"/>
    </source>
</evidence>
<dbReference type="InterPro" id="IPR036291">
    <property type="entry name" value="NAD(P)-bd_dom_sf"/>
</dbReference>
<evidence type="ECO:0000313" key="7">
    <source>
        <dbReference type="EMBL" id="CAB4707901.1"/>
    </source>
</evidence>
<name>A0A6J6ALU3_9ZZZZ</name>
<dbReference type="EMBL" id="CAFBNJ010000011">
    <property type="protein sequence ID" value="CAB4943308.1"/>
    <property type="molecule type" value="Genomic_DNA"/>
</dbReference>
<evidence type="ECO:0000313" key="12">
    <source>
        <dbReference type="EMBL" id="CAB5075690.1"/>
    </source>
</evidence>